<keyword evidence="4" id="KW-1185">Reference proteome</keyword>
<gene>
    <name evidence="2" type="ordered locus">MTR_5g058575</name>
</gene>
<dbReference type="HOGENOM" id="CLU_2149597_0_0_1"/>
<feature type="region of interest" description="Disordered" evidence="1">
    <location>
        <begin position="1"/>
        <end position="40"/>
    </location>
</feature>
<evidence type="ECO:0000313" key="4">
    <source>
        <dbReference type="Proteomes" id="UP000002051"/>
    </source>
</evidence>
<proteinExistence type="predicted"/>
<evidence type="ECO:0000313" key="3">
    <source>
        <dbReference type="EnsemblPlants" id="KEH28011"/>
    </source>
</evidence>
<dbReference type="Proteomes" id="UP000002051">
    <property type="component" value="Chromosome 5"/>
</dbReference>
<dbReference type="EnsemblPlants" id="KEH28011">
    <property type="protein sequence ID" value="KEH28011"/>
    <property type="gene ID" value="MTR_5g058575"/>
</dbReference>
<name>A0A072UF00_MEDTR</name>
<reference evidence="2 4" key="2">
    <citation type="journal article" date="2014" name="BMC Genomics">
        <title>An improved genome release (version Mt4.0) for the model legume Medicago truncatula.</title>
        <authorList>
            <person name="Tang H."/>
            <person name="Krishnakumar V."/>
            <person name="Bidwell S."/>
            <person name="Rosen B."/>
            <person name="Chan A."/>
            <person name="Zhou S."/>
            <person name="Gentzbittel L."/>
            <person name="Childs K.L."/>
            <person name="Yandell M."/>
            <person name="Gundlach H."/>
            <person name="Mayer K.F."/>
            <person name="Schwartz D.C."/>
            <person name="Town C.D."/>
        </authorList>
    </citation>
    <scope>GENOME REANNOTATION</scope>
    <source>
        <strain evidence="2">A17</strain>
        <strain evidence="3 4">cv. Jemalong A17</strain>
    </source>
</reference>
<organism evidence="2 4">
    <name type="scientific">Medicago truncatula</name>
    <name type="common">Barrel medic</name>
    <name type="synonym">Medicago tribuloides</name>
    <dbReference type="NCBI Taxonomy" id="3880"/>
    <lineage>
        <taxon>Eukaryota</taxon>
        <taxon>Viridiplantae</taxon>
        <taxon>Streptophyta</taxon>
        <taxon>Embryophyta</taxon>
        <taxon>Tracheophyta</taxon>
        <taxon>Spermatophyta</taxon>
        <taxon>Magnoliopsida</taxon>
        <taxon>eudicotyledons</taxon>
        <taxon>Gunneridae</taxon>
        <taxon>Pentapetalae</taxon>
        <taxon>rosids</taxon>
        <taxon>fabids</taxon>
        <taxon>Fabales</taxon>
        <taxon>Fabaceae</taxon>
        <taxon>Papilionoideae</taxon>
        <taxon>50 kb inversion clade</taxon>
        <taxon>NPAAA clade</taxon>
        <taxon>Hologalegina</taxon>
        <taxon>IRL clade</taxon>
        <taxon>Trifolieae</taxon>
        <taxon>Medicago</taxon>
    </lineage>
</organism>
<dbReference type="AlphaFoldDB" id="A0A072UF00"/>
<protein>
    <submittedName>
        <fullName evidence="2 3">Uncharacterized protein</fullName>
    </submittedName>
</protein>
<sequence length="112" mass="12593">MASKRKSEEIEASGSGASKKQSTTRIMGSNSRIPSKEIDITNPEMVENYYVGTNPHVHNDGNDGGDEEEERILDGLSLGAKERDLALIRYENTKIWRQNMFPPKSEAWHDPC</sequence>
<dbReference type="EMBL" id="CM001221">
    <property type="protein sequence ID" value="KEH28011.1"/>
    <property type="molecule type" value="Genomic_DNA"/>
</dbReference>
<accession>A0A072UF00</accession>
<reference evidence="3" key="3">
    <citation type="submission" date="2015-04" db="UniProtKB">
        <authorList>
            <consortium name="EnsemblPlants"/>
        </authorList>
    </citation>
    <scope>IDENTIFICATION</scope>
    <source>
        <strain evidence="3">cv. Jemalong A17</strain>
    </source>
</reference>
<reference evidence="2 4" key="1">
    <citation type="journal article" date="2011" name="Nature">
        <title>The Medicago genome provides insight into the evolution of rhizobial symbioses.</title>
        <authorList>
            <person name="Young N.D."/>
            <person name="Debelle F."/>
            <person name="Oldroyd G.E."/>
            <person name="Geurts R."/>
            <person name="Cannon S.B."/>
            <person name="Udvardi M.K."/>
            <person name="Benedito V.A."/>
            <person name="Mayer K.F."/>
            <person name="Gouzy J."/>
            <person name="Schoof H."/>
            <person name="Van de Peer Y."/>
            <person name="Proost S."/>
            <person name="Cook D.R."/>
            <person name="Meyers B.C."/>
            <person name="Spannagl M."/>
            <person name="Cheung F."/>
            <person name="De Mita S."/>
            <person name="Krishnakumar V."/>
            <person name="Gundlach H."/>
            <person name="Zhou S."/>
            <person name="Mudge J."/>
            <person name="Bharti A.K."/>
            <person name="Murray J.D."/>
            <person name="Naoumkina M.A."/>
            <person name="Rosen B."/>
            <person name="Silverstein K.A."/>
            <person name="Tang H."/>
            <person name="Rombauts S."/>
            <person name="Zhao P.X."/>
            <person name="Zhou P."/>
            <person name="Barbe V."/>
            <person name="Bardou P."/>
            <person name="Bechner M."/>
            <person name="Bellec A."/>
            <person name="Berger A."/>
            <person name="Berges H."/>
            <person name="Bidwell S."/>
            <person name="Bisseling T."/>
            <person name="Choisne N."/>
            <person name="Couloux A."/>
            <person name="Denny R."/>
            <person name="Deshpande S."/>
            <person name="Dai X."/>
            <person name="Doyle J.J."/>
            <person name="Dudez A.M."/>
            <person name="Farmer A.D."/>
            <person name="Fouteau S."/>
            <person name="Franken C."/>
            <person name="Gibelin C."/>
            <person name="Gish J."/>
            <person name="Goldstein S."/>
            <person name="Gonzalez A.J."/>
            <person name="Green P.J."/>
            <person name="Hallab A."/>
            <person name="Hartog M."/>
            <person name="Hua A."/>
            <person name="Humphray S.J."/>
            <person name="Jeong D.H."/>
            <person name="Jing Y."/>
            <person name="Jocker A."/>
            <person name="Kenton S.M."/>
            <person name="Kim D.J."/>
            <person name="Klee K."/>
            <person name="Lai H."/>
            <person name="Lang C."/>
            <person name="Lin S."/>
            <person name="Macmil S.L."/>
            <person name="Magdelenat G."/>
            <person name="Matthews L."/>
            <person name="McCorrison J."/>
            <person name="Monaghan E.L."/>
            <person name="Mun J.H."/>
            <person name="Najar F.Z."/>
            <person name="Nicholson C."/>
            <person name="Noirot C."/>
            <person name="O'Bleness M."/>
            <person name="Paule C.R."/>
            <person name="Poulain J."/>
            <person name="Prion F."/>
            <person name="Qin B."/>
            <person name="Qu C."/>
            <person name="Retzel E.F."/>
            <person name="Riddle C."/>
            <person name="Sallet E."/>
            <person name="Samain S."/>
            <person name="Samson N."/>
            <person name="Sanders I."/>
            <person name="Saurat O."/>
            <person name="Scarpelli C."/>
            <person name="Schiex T."/>
            <person name="Segurens B."/>
            <person name="Severin A.J."/>
            <person name="Sherrier D.J."/>
            <person name="Shi R."/>
            <person name="Sims S."/>
            <person name="Singer S.R."/>
            <person name="Sinharoy S."/>
            <person name="Sterck L."/>
            <person name="Viollet A."/>
            <person name="Wang B.B."/>
            <person name="Wang K."/>
            <person name="Wang M."/>
            <person name="Wang X."/>
            <person name="Warfsmann J."/>
            <person name="Weissenbach J."/>
            <person name="White D.D."/>
            <person name="White J.D."/>
            <person name="Wiley G.B."/>
            <person name="Wincker P."/>
            <person name="Xing Y."/>
            <person name="Yang L."/>
            <person name="Yao Z."/>
            <person name="Ying F."/>
            <person name="Zhai J."/>
            <person name="Zhou L."/>
            <person name="Zuber A."/>
            <person name="Denarie J."/>
            <person name="Dixon R.A."/>
            <person name="May G.D."/>
            <person name="Schwartz D.C."/>
            <person name="Rogers J."/>
            <person name="Quetier F."/>
            <person name="Town C.D."/>
            <person name="Roe B.A."/>
        </authorList>
    </citation>
    <scope>NUCLEOTIDE SEQUENCE [LARGE SCALE GENOMIC DNA]</scope>
    <source>
        <strain evidence="2">A17</strain>
        <strain evidence="3 4">cv. Jemalong A17</strain>
    </source>
</reference>
<evidence type="ECO:0000313" key="2">
    <source>
        <dbReference type="EMBL" id="KEH28011.1"/>
    </source>
</evidence>
<evidence type="ECO:0000256" key="1">
    <source>
        <dbReference type="SAM" id="MobiDB-lite"/>
    </source>
</evidence>
<feature type="compositionally biased region" description="Polar residues" evidence="1">
    <location>
        <begin position="19"/>
        <end position="33"/>
    </location>
</feature>